<protein>
    <submittedName>
        <fullName evidence="5">FCD domain-containing protein</fullName>
    </submittedName>
</protein>
<keyword evidence="2" id="KW-0238">DNA-binding</keyword>
<dbReference type="AlphaFoldDB" id="A0A7Z2JHE0"/>
<dbReference type="PANTHER" id="PTHR43537">
    <property type="entry name" value="TRANSCRIPTIONAL REGULATOR, GNTR FAMILY"/>
    <property type="match status" value="1"/>
</dbReference>
<dbReference type="Gene3D" id="1.10.10.10">
    <property type="entry name" value="Winged helix-like DNA-binding domain superfamily/Winged helix DNA-binding domain"/>
    <property type="match status" value="1"/>
</dbReference>
<dbReference type="InterPro" id="IPR008920">
    <property type="entry name" value="TF_FadR/GntR_C"/>
</dbReference>
<dbReference type="InterPro" id="IPR036390">
    <property type="entry name" value="WH_DNA-bd_sf"/>
</dbReference>
<organism evidence="5 6">
    <name type="scientific">Paraburkholderia acidisoli</name>
    <dbReference type="NCBI Taxonomy" id="2571748"/>
    <lineage>
        <taxon>Bacteria</taxon>
        <taxon>Pseudomonadati</taxon>
        <taxon>Pseudomonadota</taxon>
        <taxon>Betaproteobacteria</taxon>
        <taxon>Burkholderiales</taxon>
        <taxon>Burkholderiaceae</taxon>
        <taxon>Paraburkholderia</taxon>
    </lineage>
</organism>
<gene>
    <name evidence="5" type="ORF">FAZ98_28235</name>
</gene>
<dbReference type="Proteomes" id="UP000433577">
    <property type="component" value="Chromosome 3"/>
</dbReference>
<dbReference type="GO" id="GO:0003677">
    <property type="term" value="F:DNA binding"/>
    <property type="evidence" value="ECO:0007669"/>
    <property type="project" value="UniProtKB-KW"/>
</dbReference>
<reference evidence="5 6" key="1">
    <citation type="submission" date="2019-12" db="EMBL/GenBank/DDBJ databases">
        <title>Paraburkholderia acidiphila 7Q-K02 sp. nov and Paraburkholderia acidisoli DHF22 sp. nov., two strains isolated from forest soil.</title>
        <authorList>
            <person name="Gao Z."/>
            <person name="Qiu L."/>
        </authorList>
    </citation>
    <scope>NUCLEOTIDE SEQUENCE [LARGE SCALE GENOMIC DNA]</scope>
    <source>
        <strain evidence="5 6">DHF22</strain>
    </source>
</reference>
<evidence type="ECO:0000259" key="4">
    <source>
        <dbReference type="PROSITE" id="PS50949"/>
    </source>
</evidence>
<dbReference type="PROSITE" id="PS50949">
    <property type="entry name" value="HTH_GNTR"/>
    <property type="match status" value="1"/>
</dbReference>
<evidence type="ECO:0000313" key="6">
    <source>
        <dbReference type="Proteomes" id="UP000433577"/>
    </source>
</evidence>
<keyword evidence="1" id="KW-0805">Transcription regulation</keyword>
<dbReference type="Gene3D" id="1.20.120.530">
    <property type="entry name" value="GntR ligand-binding domain-like"/>
    <property type="match status" value="1"/>
</dbReference>
<evidence type="ECO:0000313" key="5">
    <source>
        <dbReference type="EMBL" id="QGZ65632.1"/>
    </source>
</evidence>
<proteinExistence type="predicted"/>
<dbReference type="InterPro" id="IPR011711">
    <property type="entry name" value="GntR_C"/>
</dbReference>
<dbReference type="InterPro" id="IPR036388">
    <property type="entry name" value="WH-like_DNA-bd_sf"/>
</dbReference>
<dbReference type="SMART" id="SM00345">
    <property type="entry name" value="HTH_GNTR"/>
    <property type="match status" value="1"/>
</dbReference>
<dbReference type="OrthoDB" id="7003764at2"/>
<evidence type="ECO:0000256" key="2">
    <source>
        <dbReference type="ARBA" id="ARBA00023125"/>
    </source>
</evidence>
<dbReference type="PANTHER" id="PTHR43537:SF39">
    <property type="entry name" value="HTH-TYPE TRANSCRIPTIONAL REGULATOR MCBR"/>
    <property type="match status" value="1"/>
</dbReference>
<name>A0A7Z2JHE0_9BURK</name>
<dbReference type="SUPFAM" id="SSF48008">
    <property type="entry name" value="GntR ligand-binding domain-like"/>
    <property type="match status" value="1"/>
</dbReference>
<dbReference type="InterPro" id="IPR000524">
    <property type="entry name" value="Tscrpt_reg_HTH_GntR"/>
</dbReference>
<dbReference type="SMART" id="SM00895">
    <property type="entry name" value="FCD"/>
    <property type="match status" value="1"/>
</dbReference>
<evidence type="ECO:0000256" key="3">
    <source>
        <dbReference type="ARBA" id="ARBA00023163"/>
    </source>
</evidence>
<dbReference type="KEGG" id="pacs:FAZ98_28235"/>
<keyword evidence="3" id="KW-0804">Transcription</keyword>
<dbReference type="Pfam" id="PF07729">
    <property type="entry name" value="FCD"/>
    <property type="match status" value="1"/>
</dbReference>
<dbReference type="SUPFAM" id="SSF46785">
    <property type="entry name" value="Winged helix' DNA-binding domain"/>
    <property type="match status" value="1"/>
</dbReference>
<dbReference type="Pfam" id="PF00392">
    <property type="entry name" value="GntR"/>
    <property type="match status" value="1"/>
</dbReference>
<dbReference type="GO" id="GO:0003700">
    <property type="term" value="F:DNA-binding transcription factor activity"/>
    <property type="evidence" value="ECO:0007669"/>
    <property type="project" value="InterPro"/>
</dbReference>
<feature type="domain" description="HTH gntR-type" evidence="4">
    <location>
        <begin position="12"/>
        <end position="79"/>
    </location>
</feature>
<dbReference type="RefSeq" id="WP_158956267.1">
    <property type="nucleotide sequence ID" value="NZ_CP046915.1"/>
</dbReference>
<sequence length="234" mass="26220">MSEQIKRVVKRSTMQESIYAQLRTSLMQGRFEPGTQLTVASLADGFGSSAMPVREALRQLVVENGLIALANGTIQVPEVSKARLLDLCNARIALEGRATEMAAERVDDASIRRLKRLIGEHELAIQHDGIHESLVKNQEFHFLIYQLSGSAVLPQLIETVWLQCGPYMRVITQEVERNETVPYNTAGTDLHHVVVAAMERHDAAAAREAMERDIRLSFDFLLDILERRDSTVSL</sequence>
<accession>A0A7Z2JHE0</accession>
<dbReference type="EMBL" id="CP046915">
    <property type="protein sequence ID" value="QGZ65632.1"/>
    <property type="molecule type" value="Genomic_DNA"/>
</dbReference>
<keyword evidence="6" id="KW-1185">Reference proteome</keyword>
<evidence type="ECO:0000256" key="1">
    <source>
        <dbReference type="ARBA" id="ARBA00023015"/>
    </source>
</evidence>